<evidence type="ECO:0000313" key="11">
    <source>
        <dbReference type="EMBL" id="AGF79221.1"/>
    </source>
</evidence>
<dbReference type="PANTHER" id="PTHR43289:SF6">
    <property type="entry name" value="SERINE_THREONINE-PROTEIN KINASE NEKL-3"/>
    <property type="match status" value="1"/>
</dbReference>
<evidence type="ECO:0000313" key="12">
    <source>
        <dbReference type="Proteomes" id="UP000011721"/>
    </source>
</evidence>
<sequence length="549" mass="59974">MKYGRYEIVSELGRGAMGKVYQAHDPQINRMVALKVLREDRLTTEDYVQRFLKEATAIGRLSHPGIVTVYDIGQDHGTIYIAMEFLEGQSMDQLVKAGNLSLTDIVDIGIQIAQALHYAHTRGIIHRDIKPPNIICTPENILKVTDFGIAHIDDPDGQQMTRAGEILGTPVYMAPEQVMGQTVDGRSDLYSLGVILYELTTGHRPFKGENLTAVFRAITQDDPVPPDQLNPDIPPALSKLILKAMARKPEDRFRSGQEMSELLGNCLNVQSQESFSETIIQTAPEKRRSYNGFMIATALLFCGAALVAYLTMRPPTADDVQQQKNTAAISEQPSHIAVQDEETTPVPPVVLPSKPEEPLAPIYVPSVPQSSVAPTPVISPDSEEASPVPDAVPEIKKETLQAQRVEESFDDLFTDDRENAPIFPSTNEPETATKPASLTKVELGIEPDGSLKPSSPITPGTVVASLPPIGKEENSDIQKKITTLQINSSPSGASLYIDGNYHGLTPLEIEVTAIKHEVKLELQGHLNWQAQLNLSKGGLVPLSISLLPE</sequence>
<evidence type="ECO:0000256" key="4">
    <source>
        <dbReference type="ARBA" id="ARBA00022741"/>
    </source>
</evidence>
<evidence type="ECO:0000259" key="10">
    <source>
        <dbReference type="PROSITE" id="PS50011"/>
    </source>
</evidence>
<evidence type="ECO:0000256" key="2">
    <source>
        <dbReference type="ARBA" id="ARBA00022527"/>
    </source>
</evidence>
<keyword evidence="4 7" id="KW-0547">Nucleotide-binding</keyword>
<dbReference type="InterPro" id="IPR000719">
    <property type="entry name" value="Prot_kinase_dom"/>
</dbReference>
<evidence type="ECO:0000256" key="1">
    <source>
        <dbReference type="ARBA" id="ARBA00012513"/>
    </source>
</evidence>
<dbReference type="InterPro" id="IPR013229">
    <property type="entry name" value="PEGA"/>
</dbReference>
<dbReference type="eggNOG" id="COG0515">
    <property type="taxonomic scope" value="Bacteria"/>
</dbReference>
<feature type="domain" description="Protein kinase" evidence="10">
    <location>
        <begin position="6"/>
        <end position="263"/>
    </location>
</feature>
<dbReference type="InterPro" id="IPR017441">
    <property type="entry name" value="Protein_kinase_ATP_BS"/>
</dbReference>
<feature type="region of interest" description="Disordered" evidence="8">
    <location>
        <begin position="321"/>
        <end position="345"/>
    </location>
</feature>
<accession>M1PS81</accession>
<evidence type="ECO:0000256" key="9">
    <source>
        <dbReference type="SAM" id="Phobius"/>
    </source>
</evidence>
<dbReference type="SUPFAM" id="SSF56112">
    <property type="entry name" value="Protein kinase-like (PK-like)"/>
    <property type="match status" value="1"/>
</dbReference>
<dbReference type="PANTHER" id="PTHR43289">
    <property type="entry name" value="MITOGEN-ACTIVATED PROTEIN KINASE KINASE KINASE 20-RELATED"/>
    <property type="match status" value="1"/>
</dbReference>
<keyword evidence="9" id="KW-1133">Transmembrane helix</keyword>
<dbReference type="RefSeq" id="WP_015404907.1">
    <property type="nucleotide sequence ID" value="NC_020304.1"/>
</dbReference>
<evidence type="ECO:0000256" key="8">
    <source>
        <dbReference type="SAM" id="MobiDB-lite"/>
    </source>
</evidence>
<evidence type="ECO:0000256" key="3">
    <source>
        <dbReference type="ARBA" id="ARBA00022679"/>
    </source>
</evidence>
<protein>
    <recommendedName>
        <fullName evidence="1">non-specific serine/threonine protein kinase</fullName>
        <ecNumber evidence="1">2.7.11.1</ecNumber>
    </recommendedName>
</protein>
<dbReference type="CDD" id="cd14014">
    <property type="entry name" value="STKc_PknB_like"/>
    <property type="match status" value="1"/>
</dbReference>
<keyword evidence="9" id="KW-0472">Membrane</keyword>
<reference evidence="12" key="1">
    <citation type="journal article" date="2013" name="Stand. Genomic Sci.">
        <title>Complete genome sequence of Desulfocapsa sulfexigens, a marine deltaproteobacterium specialized in disproportionating inorganic sulfur compounds.</title>
        <authorList>
            <person name="Finster K.W."/>
            <person name="Kjeldsen K.U."/>
            <person name="Kube M."/>
            <person name="Reinhardt R."/>
            <person name="Mussmann M."/>
            <person name="Amann R."/>
            <person name="Schreiber L."/>
        </authorList>
    </citation>
    <scope>NUCLEOTIDE SEQUENCE [LARGE SCALE GENOMIC DNA]</scope>
    <source>
        <strain evidence="12">DSM 10523 / SB164P1</strain>
    </source>
</reference>
<dbReference type="FunFam" id="1.10.510.10:FF:000021">
    <property type="entry name" value="Serine/threonine protein kinase"/>
    <property type="match status" value="1"/>
</dbReference>
<dbReference type="PROSITE" id="PS50011">
    <property type="entry name" value="PROTEIN_KINASE_DOM"/>
    <property type="match status" value="1"/>
</dbReference>
<dbReference type="InterPro" id="IPR011009">
    <property type="entry name" value="Kinase-like_dom_sf"/>
</dbReference>
<dbReference type="Pfam" id="PF00069">
    <property type="entry name" value="Pkinase"/>
    <property type="match status" value="1"/>
</dbReference>
<keyword evidence="9" id="KW-0812">Transmembrane</keyword>
<dbReference type="OrthoDB" id="9801841at2"/>
<dbReference type="AlphaFoldDB" id="M1PS81"/>
<dbReference type="EC" id="2.7.11.1" evidence="1"/>
<dbReference type="SMART" id="SM00220">
    <property type="entry name" value="S_TKc"/>
    <property type="match status" value="1"/>
</dbReference>
<dbReference type="Proteomes" id="UP000011721">
    <property type="component" value="Chromosome"/>
</dbReference>
<keyword evidence="2 11" id="KW-0723">Serine/threonine-protein kinase</keyword>
<name>M1PS81_DESSD</name>
<evidence type="ECO:0000256" key="6">
    <source>
        <dbReference type="ARBA" id="ARBA00022840"/>
    </source>
</evidence>
<feature type="compositionally biased region" description="Polar residues" evidence="8">
    <location>
        <begin position="321"/>
        <end position="333"/>
    </location>
</feature>
<dbReference type="STRING" id="1167006.UWK_02685"/>
<dbReference type="PROSITE" id="PS00108">
    <property type="entry name" value="PROTEIN_KINASE_ST"/>
    <property type="match status" value="1"/>
</dbReference>
<keyword evidence="6 7" id="KW-0067">ATP-binding</keyword>
<dbReference type="Gene3D" id="1.10.510.10">
    <property type="entry name" value="Transferase(Phosphotransferase) domain 1"/>
    <property type="match status" value="1"/>
</dbReference>
<dbReference type="KEGG" id="dsf:UWK_02685"/>
<dbReference type="GO" id="GO:0005524">
    <property type="term" value="F:ATP binding"/>
    <property type="evidence" value="ECO:0007669"/>
    <property type="project" value="UniProtKB-UniRule"/>
</dbReference>
<dbReference type="Pfam" id="PF08308">
    <property type="entry name" value="PEGA"/>
    <property type="match status" value="1"/>
</dbReference>
<evidence type="ECO:0000256" key="5">
    <source>
        <dbReference type="ARBA" id="ARBA00022777"/>
    </source>
</evidence>
<dbReference type="PROSITE" id="PS00107">
    <property type="entry name" value="PROTEIN_KINASE_ATP"/>
    <property type="match status" value="1"/>
</dbReference>
<gene>
    <name evidence="11" type="ordered locus">UWK_02685</name>
</gene>
<feature type="transmembrane region" description="Helical" evidence="9">
    <location>
        <begin position="293"/>
        <end position="312"/>
    </location>
</feature>
<dbReference type="HOGENOM" id="CLU_000288_63_44_7"/>
<keyword evidence="12" id="KW-1185">Reference proteome</keyword>
<evidence type="ECO:0000256" key="7">
    <source>
        <dbReference type="PROSITE-ProRule" id="PRU10141"/>
    </source>
</evidence>
<feature type="binding site" evidence="7">
    <location>
        <position position="35"/>
    </location>
    <ligand>
        <name>ATP</name>
        <dbReference type="ChEBI" id="CHEBI:30616"/>
    </ligand>
</feature>
<dbReference type="GO" id="GO:0004674">
    <property type="term" value="F:protein serine/threonine kinase activity"/>
    <property type="evidence" value="ECO:0007669"/>
    <property type="project" value="UniProtKB-KW"/>
</dbReference>
<dbReference type="EMBL" id="CP003985">
    <property type="protein sequence ID" value="AGF79221.1"/>
    <property type="molecule type" value="Genomic_DNA"/>
</dbReference>
<organism evidence="11 12">
    <name type="scientific">Desulfocapsa sulfexigens (strain DSM 10523 / SB164P1)</name>
    <dbReference type="NCBI Taxonomy" id="1167006"/>
    <lineage>
        <taxon>Bacteria</taxon>
        <taxon>Pseudomonadati</taxon>
        <taxon>Thermodesulfobacteriota</taxon>
        <taxon>Desulfobulbia</taxon>
        <taxon>Desulfobulbales</taxon>
        <taxon>Desulfocapsaceae</taxon>
        <taxon>Desulfocapsa</taxon>
    </lineage>
</organism>
<dbReference type="Gene3D" id="3.30.200.20">
    <property type="entry name" value="Phosphorylase Kinase, domain 1"/>
    <property type="match status" value="1"/>
</dbReference>
<keyword evidence="5 11" id="KW-0418">Kinase</keyword>
<proteinExistence type="predicted"/>
<keyword evidence="3" id="KW-0808">Transferase</keyword>
<dbReference type="InterPro" id="IPR008271">
    <property type="entry name" value="Ser/Thr_kinase_AS"/>
</dbReference>